<gene>
    <name evidence="1" type="ORF">MJA45_04280</name>
</gene>
<dbReference type="EMBL" id="CP130318">
    <property type="protein sequence ID" value="WNQ12272.1"/>
    <property type="molecule type" value="Genomic_DNA"/>
</dbReference>
<dbReference type="AlphaFoldDB" id="A0AA96LIU4"/>
<dbReference type="KEGG" id="paun:MJA45_04280"/>
<evidence type="ECO:0000313" key="1">
    <source>
        <dbReference type="EMBL" id="WNQ12272.1"/>
    </source>
</evidence>
<organism evidence="1 2">
    <name type="scientific">Paenibacillus aurantius</name>
    <dbReference type="NCBI Taxonomy" id="2918900"/>
    <lineage>
        <taxon>Bacteria</taxon>
        <taxon>Bacillati</taxon>
        <taxon>Bacillota</taxon>
        <taxon>Bacilli</taxon>
        <taxon>Bacillales</taxon>
        <taxon>Paenibacillaceae</taxon>
        <taxon>Paenibacillus</taxon>
    </lineage>
</organism>
<dbReference type="Proteomes" id="UP001305702">
    <property type="component" value="Chromosome"/>
</dbReference>
<protein>
    <submittedName>
        <fullName evidence="1">Uncharacterized protein</fullName>
    </submittedName>
</protein>
<accession>A0AA96LIU4</accession>
<dbReference type="RefSeq" id="WP_315606049.1">
    <property type="nucleotide sequence ID" value="NZ_CP130318.1"/>
</dbReference>
<reference evidence="1 2" key="1">
    <citation type="submission" date="2022-02" db="EMBL/GenBank/DDBJ databases">
        <title>Paenibacillus sp. MBLB1776 Whole Genome Shotgun Sequencing.</title>
        <authorList>
            <person name="Hwang C.Y."/>
            <person name="Cho E.-S."/>
            <person name="Seo M.-J."/>
        </authorList>
    </citation>
    <scope>NUCLEOTIDE SEQUENCE [LARGE SCALE GENOMIC DNA]</scope>
    <source>
        <strain evidence="1 2">MBLB1776</strain>
    </source>
</reference>
<keyword evidence="2" id="KW-1185">Reference proteome</keyword>
<proteinExistence type="predicted"/>
<name>A0AA96LIU4_9BACL</name>
<evidence type="ECO:0000313" key="2">
    <source>
        <dbReference type="Proteomes" id="UP001305702"/>
    </source>
</evidence>
<sequence length="123" mass="13906">MHKEGLAEEVLDRAVAVISGSRPQFPFKLRGIKIDSELIRVAMGVLNEAPGKALPQNCSNRVREKSKDGLDRRIKERRDSNLRTANIVSDVLGEAGIAEVYLDRNARTDRMIKHTKLLAEWVW</sequence>